<name>A0ABX5YGM1_9PLAN</name>
<dbReference type="Proteomes" id="UP000322887">
    <property type="component" value="Chromosome"/>
</dbReference>
<evidence type="ECO:0000313" key="2">
    <source>
        <dbReference type="Proteomes" id="UP000322887"/>
    </source>
</evidence>
<dbReference type="GeneID" id="98645390"/>
<reference evidence="1 2" key="1">
    <citation type="submission" date="2019-08" db="EMBL/GenBank/DDBJ databases">
        <title>Deep-cultivation of Planctomycetes and their phenomic and genomic characterization uncovers novel biology.</title>
        <authorList>
            <person name="Wiegand S."/>
            <person name="Jogler M."/>
            <person name="Boedeker C."/>
            <person name="Pinto D."/>
            <person name="Vollmers J."/>
            <person name="Rivas-Marin E."/>
            <person name="Kohn T."/>
            <person name="Peeters S.H."/>
            <person name="Heuer A."/>
            <person name="Rast P."/>
            <person name="Oberbeckmann S."/>
            <person name="Bunk B."/>
            <person name="Jeske O."/>
            <person name="Meyerdierks A."/>
            <person name="Storesund J.E."/>
            <person name="Kallscheuer N."/>
            <person name="Luecker S."/>
            <person name="Lage O.M."/>
            <person name="Pohl T."/>
            <person name="Merkel B.J."/>
            <person name="Hornburger P."/>
            <person name="Mueller R.-W."/>
            <person name="Bruemmer F."/>
            <person name="Labrenz M."/>
            <person name="Spormann A.M."/>
            <person name="Op den Camp H."/>
            <person name="Overmann J."/>
            <person name="Amann R."/>
            <person name="Jetten M.S.M."/>
            <person name="Mascher T."/>
            <person name="Medema M.H."/>
            <person name="Devos D.P."/>
            <person name="Kaster A.-K."/>
            <person name="Ovreas L."/>
            <person name="Rohde M."/>
            <person name="Galperin M.Y."/>
            <person name="Jogler C."/>
        </authorList>
    </citation>
    <scope>NUCLEOTIDE SEQUENCE [LARGE SCALE GENOMIC DNA]</scope>
    <source>
        <strain evidence="1 2">DSM 8797</strain>
    </source>
</reference>
<dbReference type="EMBL" id="CP042910">
    <property type="protein sequence ID" value="QEG14882.1"/>
    <property type="molecule type" value="Genomic_DNA"/>
</dbReference>
<accession>A0ABX5YGM1</accession>
<keyword evidence="2" id="KW-1185">Reference proteome</keyword>
<protein>
    <submittedName>
        <fullName evidence="1">Uncharacterized protein</fullName>
    </submittedName>
</protein>
<evidence type="ECO:0000313" key="1">
    <source>
        <dbReference type="EMBL" id="QEG14882.1"/>
    </source>
</evidence>
<sequence>MLARLYDLSYDTRHQKARGNSESFRIEWGDTDVKALRIPISSGCLSLYCFFICGQLLAEPSEEQKDTSQQTEIHFDDLKDKYQIIGRLGKPVGEFHTIHGIWKRFNFSKRQLFFEVTHVNFQKLPEPQLYPERHFKLAHPWATEKLKVDPDYSPICEYRVWESLEYFGTPDDFWKESKLPESIGILPGFKDREKKEFIPLELTSELNYVKSRILNQEEVKNRLEKLVTAGDSVAASIVNYNSWLLNKKRSEGRLDISFRDLQDRYRIIGKLGKPLGEYSKIRGVWKHERTTKGHDVRRLYRLYVTHIDGKPLDQRVIFDYWWDTITSYGVMPFKPPVPDPVETKVWEMRVVELMKNRGLPIGFNGEADLIEQHNSYFELDSILRYHHRPTILRGTMRISEKEN</sequence>
<organism evidence="1 2">
    <name type="scientific">Gimesia maris</name>
    <dbReference type="NCBI Taxonomy" id="122"/>
    <lineage>
        <taxon>Bacteria</taxon>
        <taxon>Pseudomonadati</taxon>
        <taxon>Planctomycetota</taxon>
        <taxon>Planctomycetia</taxon>
        <taxon>Planctomycetales</taxon>
        <taxon>Planctomycetaceae</taxon>
        <taxon>Gimesia</taxon>
    </lineage>
</organism>
<gene>
    <name evidence="1" type="ORF">GmarT_07190</name>
</gene>
<dbReference type="RefSeq" id="WP_002644329.1">
    <property type="nucleotide sequence ID" value="NZ_CP042910.1"/>
</dbReference>
<proteinExistence type="predicted"/>